<proteinExistence type="predicted"/>
<dbReference type="InterPro" id="IPR051396">
    <property type="entry name" value="Bact_Antivir_Def_Nuclease"/>
</dbReference>
<dbReference type="RefSeq" id="WP_187519763.1">
    <property type="nucleotide sequence ID" value="NZ_JACONV010000026.1"/>
</dbReference>
<evidence type="ECO:0000313" key="3">
    <source>
        <dbReference type="Proteomes" id="UP000660131"/>
    </source>
</evidence>
<sequence>MIQDFKVSGFRHFKNIELTQLRRVNLFVGKNSAGKSALLEAFVLFFSQMSPKYLPEIHSSRQENWNADEDLSEDNPLRHLFFGHTLPEVGKLGFSLASTGDDRSLEIRIKNYHIEIDGPATTLSPIPDGVDVEPEFLEPCLVISNKLTTRRVTRLSRYNSLRRANFHPTALRASPSVYFIPTKGISDRDLAMLWDSISLTDAEKDVISGLKLIEPDVEGLAFVGSDSRTRVALVKVAGSPEPVSLKSLGDGMSRILQIILSLVNAKNNVLIIDEFENGLHWSVQAAVWSLVFKLSERLNVQVFATTHSRDCIESFEKIWSSDRNVGYFARVQKKNGEATVREYNFDLLKDSIETDVEVR</sequence>
<dbReference type="PANTHER" id="PTHR43581">
    <property type="entry name" value="ATP/GTP PHOSPHATASE"/>
    <property type="match status" value="1"/>
</dbReference>
<dbReference type="PIRSF" id="PIRSF029347">
    <property type="entry name" value="RecF"/>
    <property type="match status" value="1"/>
</dbReference>
<dbReference type="InterPro" id="IPR014555">
    <property type="entry name" value="RecF-like"/>
</dbReference>
<reference evidence="2 3" key="1">
    <citation type="submission" date="2020-08" db="EMBL/GenBank/DDBJ databases">
        <title>Putative novel bacterial strains isolated from necrotic wheat leaf tissues caused by Xanthomonas translucens.</title>
        <authorList>
            <person name="Tambong J.T."/>
        </authorList>
    </citation>
    <scope>NUCLEOTIDE SEQUENCE [LARGE SCALE GENOMIC DNA]</scope>
    <source>
        <strain evidence="2 3">DOAB 1067</strain>
    </source>
</reference>
<dbReference type="SUPFAM" id="SSF52540">
    <property type="entry name" value="P-loop containing nucleoside triphosphate hydrolases"/>
    <property type="match status" value="1"/>
</dbReference>
<keyword evidence="3" id="KW-1185">Reference proteome</keyword>
<comment type="caution">
    <text evidence="2">The sequence shown here is derived from an EMBL/GenBank/DDBJ whole genome shotgun (WGS) entry which is preliminary data.</text>
</comment>
<evidence type="ECO:0000313" key="2">
    <source>
        <dbReference type="EMBL" id="MBC3957668.1"/>
    </source>
</evidence>
<dbReference type="EMBL" id="JACONV010000026">
    <property type="protein sequence ID" value="MBC3957668.1"/>
    <property type="molecule type" value="Genomic_DNA"/>
</dbReference>
<dbReference type="Gene3D" id="3.40.50.300">
    <property type="entry name" value="P-loop containing nucleotide triphosphate hydrolases"/>
    <property type="match status" value="2"/>
</dbReference>
<gene>
    <name evidence="2" type="ORF">H8S56_21935</name>
</gene>
<protein>
    <submittedName>
        <fullName evidence="2">AAA family ATPase</fullName>
    </submittedName>
</protein>
<dbReference type="InterPro" id="IPR027417">
    <property type="entry name" value="P-loop_NTPase"/>
</dbReference>
<name>A0ABR7BKF8_9PSED</name>
<dbReference type="Proteomes" id="UP000660131">
    <property type="component" value="Unassembled WGS sequence"/>
</dbReference>
<feature type="domain" description="ATPase AAA-type core" evidence="1">
    <location>
        <begin position="24"/>
        <end position="308"/>
    </location>
</feature>
<dbReference type="Pfam" id="PF13304">
    <property type="entry name" value="AAA_21"/>
    <property type="match status" value="1"/>
</dbReference>
<dbReference type="PANTHER" id="PTHR43581:SF4">
    <property type="entry name" value="ATP_GTP PHOSPHATASE"/>
    <property type="match status" value="1"/>
</dbReference>
<organism evidence="2 3">
    <name type="scientific">Pseudomonas triticifolii</name>
    <dbReference type="NCBI Taxonomy" id="2762592"/>
    <lineage>
        <taxon>Bacteria</taxon>
        <taxon>Pseudomonadati</taxon>
        <taxon>Pseudomonadota</taxon>
        <taxon>Gammaproteobacteria</taxon>
        <taxon>Pseudomonadales</taxon>
        <taxon>Pseudomonadaceae</taxon>
        <taxon>Pseudomonas</taxon>
    </lineage>
</organism>
<dbReference type="InterPro" id="IPR003959">
    <property type="entry name" value="ATPase_AAA_core"/>
</dbReference>
<evidence type="ECO:0000259" key="1">
    <source>
        <dbReference type="Pfam" id="PF13304"/>
    </source>
</evidence>
<accession>A0ABR7BKF8</accession>